<name>A0ABQ6JLQ1_9ACTN</name>
<reference evidence="4" key="1">
    <citation type="journal article" date="2019" name="Int. J. Syst. Evol. Microbiol.">
        <title>The Global Catalogue of Microorganisms (GCM) 10K type strain sequencing project: providing services to taxonomists for standard genome sequencing and annotation.</title>
        <authorList>
            <consortium name="The Broad Institute Genomics Platform"/>
            <consortium name="The Broad Institute Genome Sequencing Center for Infectious Disease"/>
            <person name="Wu L."/>
            <person name="Ma J."/>
        </authorList>
    </citation>
    <scope>NUCLEOTIDE SEQUENCE [LARGE SCALE GENOMIC DNA]</scope>
    <source>
        <strain evidence="4">NBRC 108730</strain>
    </source>
</reference>
<comment type="similarity">
    <text evidence="1 2">Belongs to the phD/YefM antitoxin family.</text>
</comment>
<comment type="function">
    <text evidence="2">Antitoxin component of a type II toxin-antitoxin (TA) system.</text>
</comment>
<sequence>MTTTSLADAKARLSEIVASAAATHERTIITKQGRPVAALLSIEDLESLEETLDILSDPRLVADIVTARASLDRGEGVEMTYEEGLAAIRRRAQPA</sequence>
<evidence type="ECO:0000256" key="2">
    <source>
        <dbReference type="RuleBase" id="RU362080"/>
    </source>
</evidence>
<proteinExistence type="inferred from homology"/>
<evidence type="ECO:0000256" key="1">
    <source>
        <dbReference type="ARBA" id="ARBA00009981"/>
    </source>
</evidence>
<dbReference type="NCBIfam" id="TIGR01552">
    <property type="entry name" value="phd_fam"/>
    <property type="match status" value="1"/>
</dbReference>
<dbReference type="EMBL" id="BSUZ01000001">
    <property type="protein sequence ID" value="GMA88175.1"/>
    <property type="molecule type" value="Genomic_DNA"/>
</dbReference>
<protein>
    <recommendedName>
        <fullName evidence="2">Antitoxin</fullName>
    </recommendedName>
</protein>
<dbReference type="InterPro" id="IPR051405">
    <property type="entry name" value="phD/YefM_antitoxin"/>
</dbReference>
<accession>A0ABQ6JLQ1</accession>
<dbReference type="PANTHER" id="PTHR33713:SF10">
    <property type="entry name" value="ANTITOXIN YAFN"/>
    <property type="match status" value="1"/>
</dbReference>
<dbReference type="InterPro" id="IPR036165">
    <property type="entry name" value="YefM-like_sf"/>
</dbReference>
<dbReference type="PANTHER" id="PTHR33713">
    <property type="entry name" value="ANTITOXIN YAFN-RELATED"/>
    <property type="match status" value="1"/>
</dbReference>
<gene>
    <name evidence="3" type="ORF">GCM10025868_34250</name>
</gene>
<organism evidence="3 4">
    <name type="scientific">Angustibacter aerolatus</name>
    <dbReference type="NCBI Taxonomy" id="1162965"/>
    <lineage>
        <taxon>Bacteria</taxon>
        <taxon>Bacillati</taxon>
        <taxon>Actinomycetota</taxon>
        <taxon>Actinomycetes</taxon>
        <taxon>Kineosporiales</taxon>
        <taxon>Kineosporiaceae</taxon>
    </lineage>
</organism>
<evidence type="ECO:0000313" key="3">
    <source>
        <dbReference type="EMBL" id="GMA88175.1"/>
    </source>
</evidence>
<dbReference type="SUPFAM" id="SSF143120">
    <property type="entry name" value="YefM-like"/>
    <property type="match status" value="1"/>
</dbReference>
<comment type="caution">
    <text evidence="3">The sequence shown here is derived from an EMBL/GenBank/DDBJ whole genome shotgun (WGS) entry which is preliminary data.</text>
</comment>
<keyword evidence="4" id="KW-1185">Reference proteome</keyword>
<dbReference type="Gene3D" id="1.10.1220.170">
    <property type="match status" value="1"/>
</dbReference>
<dbReference type="Proteomes" id="UP001157017">
    <property type="component" value="Unassembled WGS sequence"/>
</dbReference>
<dbReference type="Gene3D" id="3.40.1620.10">
    <property type="entry name" value="YefM-like domain"/>
    <property type="match status" value="1"/>
</dbReference>
<dbReference type="Pfam" id="PF02604">
    <property type="entry name" value="PhdYeFM_antitox"/>
    <property type="match status" value="1"/>
</dbReference>
<dbReference type="InterPro" id="IPR006442">
    <property type="entry name" value="Antitoxin_Phd/YefM"/>
</dbReference>
<evidence type="ECO:0000313" key="4">
    <source>
        <dbReference type="Proteomes" id="UP001157017"/>
    </source>
</evidence>